<keyword evidence="3" id="KW-1185">Reference proteome</keyword>
<evidence type="ECO:0000313" key="2">
    <source>
        <dbReference type="EMBL" id="OAD66722.1"/>
    </source>
</evidence>
<dbReference type="Pfam" id="PF04437">
    <property type="entry name" value="RINT1_TIP1"/>
    <property type="match status" value="1"/>
</dbReference>
<dbReference type="EMBL" id="KV441001">
    <property type="protein sequence ID" value="OAD66722.1"/>
    <property type="molecule type" value="Genomic_DNA"/>
</dbReference>
<dbReference type="GO" id="GO:0070939">
    <property type="term" value="C:Dsl1/NZR complex"/>
    <property type="evidence" value="ECO:0007669"/>
    <property type="project" value="InterPro"/>
</dbReference>
<dbReference type="STRING" id="763407.A0A162T7D1"/>
<evidence type="ECO:0000256" key="1">
    <source>
        <dbReference type="SAM" id="MobiDB-lite"/>
    </source>
</evidence>
<feature type="region of interest" description="Disordered" evidence="1">
    <location>
        <begin position="428"/>
        <end position="453"/>
    </location>
</feature>
<dbReference type="GO" id="GO:0006890">
    <property type="term" value="P:retrograde vesicle-mediated transport, Golgi to endoplasmic reticulum"/>
    <property type="evidence" value="ECO:0007669"/>
    <property type="project" value="InterPro"/>
</dbReference>
<dbReference type="RefSeq" id="XP_018284762.1">
    <property type="nucleotide sequence ID" value="XM_018438836.1"/>
</dbReference>
<dbReference type="Gene3D" id="1.20.58.670">
    <property type="entry name" value="Dsl1p vesicle tethering complex, Tip20p subunit, domain D"/>
    <property type="match status" value="1"/>
</dbReference>
<dbReference type="InterPro" id="IPR042044">
    <property type="entry name" value="EXOC6PINT-1/Sec15/Tip20_C_dom2"/>
</dbReference>
<dbReference type="VEuPathDB" id="FungiDB:PHYBLDRAFT_183804"/>
<dbReference type="Proteomes" id="UP000077315">
    <property type="component" value="Unassembled WGS sequence"/>
</dbReference>
<dbReference type="GO" id="GO:0060628">
    <property type="term" value="P:regulation of ER to Golgi vesicle-mediated transport"/>
    <property type="evidence" value="ECO:0007669"/>
    <property type="project" value="TreeGrafter"/>
</dbReference>
<gene>
    <name evidence="2" type="ORF">PHYBLDRAFT_183804</name>
</gene>
<dbReference type="GeneID" id="28999742"/>
<dbReference type="AlphaFoldDB" id="A0A162T7D1"/>
<sequence>MDSPQESQFFLGDYIKSPNDLDLNKLKTLLTKRTTEQTQLDQKLNIIRQETQTVLADSRKKAYKEQTSLRELDTALQKTTSDLNEYDVKHNQQKNTDQHLLLNNLKNLENKLRTTEYAKSYIKALLVASELSTKSLNLVKKDPEAAIVPFRQLTKLRAHVKNQIDQEPQDGSYQNLVNQLEKSQHKLWKELNQVLENNFKDSLQSLNWPTPIRPPYGLQLRSKLEGFEKAFHHLLLLQKSLEPEDDKTEPPGEKKVEIPIPIAIMLQDLSLRFRFHFEGSKPTNRLDKPEWYLSHVKTTASSHLPFLVTTVQPIVDSAGLDQTPRISVKDFFIYGLQQDVARKLKKTIPRILNQPSWLSHTVHEVLEFDKSLENEFAYTPPRSSDKRSADVILDNPEWFGAWFAAERQFAQTRYDEIIQDRQAFEAEAEEEGEDIGSNGKSLGSGGGGDPRNIKGTKSSVKILNLIESVTEAYRLVPSLQQRFRFLVEIQLTLLGHYHQRIYSALDSFEALSLIRSVPVPGALPESVTGVMTATETGGTISALKRLYRWWASAYTIGEGIRDWSEDDFFLDMQYQVSQNPKEAQTVMDSLPAHENMFALSLSSNWETPSNSFFAEALNAFDMLSQRIEKLFVKIVAKEWATNAREYAKKDTWWQTSSEQLPGEISSELYVPLQGLRIACQFLYSTLPLSDYLSVYRSICEEIQEWYWRNIITQNQFSKQGSSQLEADMTLGIWKTGKQWVKKPENYTKRLKEATKLLTMTFDGEQDKDALASQAPFNLSYNVFMKYLADPKQQSVLQAELGKLGIEVLSYGQMRDVLRRRNDMLHNWN</sequence>
<dbReference type="OrthoDB" id="407410at2759"/>
<accession>A0A162T7D1</accession>
<reference evidence="3" key="1">
    <citation type="submission" date="2015-06" db="EMBL/GenBank/DDBJ databases">
        <title>Expansion of signal transduction pathways in fungi by whole-genome duplication.</title>
        <authorList>
            <consortium name="DOE Joint Genome Institute"/>
            <person name="Corrochano L.M."/>
            <person name="Kuo A."/>
            <person name="Marcet-Houben M."/>
            <person name="Polaino S."/>
            <person name="Salamov A."/>
            <person name="Villalobos J.M."/>
            <person name="Alvarez M.I."/>
            <person name="Avalos J."/>
            <person name="Benito E.P."/>
            <person name="Benoit I."/>
            <person name="Burger G."/>
            <person name="Camino L.P."/>
            <person name="Canovas D."/>
            <person name="Cerda-Olmedo E."/>
            <person name="Cheng J.-F."/>
            <person name="Dominguez A."/>
            <person name="Elias M."/>
            <person name="Eslava A.P."/>
            <person name="Glaser F."/>
            <person name="Grimwood J."/>
            <person name="Gutierrez G."/>
            <person name="Heitman J."/>
            <person name="Henrissat B."/>
            <person name="Iturriaga E.A."/>
            <person name="Lang B.F."/>
            <person name="Lavin J.L."/>
            <person name="Lee S."/>
            <person name="Li W."/>
            <person name="Lindquist E."/>
            <person name="Lopez-Garcia S."/>
            <person name="Luque E.M."/>
            <person name="Marcos A.T."/>
            <person name="Martin J."/>
            <person name="McCluskey K."/>
            <person name="Medina H.R."/>
            <person name="Miralles-Duran A."/>
            <person name="Miyazaki A."/>
            <person name="Munoz-Torres E."/>
            <person name="Oguiza J.A."/>
            <person name="Ohm R."/>
            <person name="Olmedo M."/>
            <person name="Orejas M."/>
            <person name="Ortiz-Castellanos L."/>
            <person name="Pisabarro A.G."/>
            <person name="Rodriguez-Romero J."/>
            <person name="Ruiz-Herrera J."/>
            <person name="Ruiz-Vazquez R."/>
            <person name="Sanz C."/>
            <person name="Schackwitz W."/>
            <person name="Schmutz J."/>
            <person name="Shahriari M."/>
            <person name="Shelest E."/>
            <person name="Silva-Franco F."/>
            <person name="Soanes D."/>
            <person name="Syed K."/>
            <person name="Tagua V.G."/>
            <person name="Talbot N.J."/>
            <person name="Thon M."/>
            <person name="De vries R.P."/>
            <person name="Wiebenga A."/>
            <person name="Yadav J.S."/>
            <person name="Braun E.L."/>
            <person name="Baker S."/>
            <person name="Garre V."/>
            <person name="Horwitz B."/>
            <person name="Torres-Martinez S."/>
            <person name="Idnurm A."/>
            <person name="Herrera-Estrella A."/>
            <person name="Gabaldon T."/>
            <person name="Grigoriev I.V."/>
        </authorList>
    </citation>
    <scope>NUCLEOTIDE SEQUENCE [LARGE SCALE GENOMIC DNA]</scope>
    <source>
        <strain evidence="3">NRRL 1555(-)</strain>
    </source>
</reference>
<protein>
    <submittedName>
        <fullName evidence="2">Uncharacterized protein</fullName>
    </submittedName>
</protein>
<name>A0A162T7D1_PHYB8</name>
<dbReference type="PROSITE" id="PS51386">
    <property type="entry name" value="RINT1_TIP20"/>
    <property type="match status" value="1"/>
</dbReference>
<dbReference type="InterPro" id="IPR007528">
    <property type="entry name" value="RINT1_Tip20"/>
</dbReference>
<dbReference type="GO" id="GO:0006888">
    <property type="term" value="P:endoplasmic reticulum to Golgi vesicle-mediated transport"/>
    <property type="evidence" value="ECO:0007669"/>
    <property type="project" value="InterPro"/>
</dbReference>
<dbReference type="PANTHER" id="PTHR13520:SF0">
    <property type="entry name" value="RAD50-INTERACTING PROTEIN 1"/>
    <property type="match status" value="1"/>
</dbReference>
<evidence type="ECO:0000313" key="3">
    <source>
        <dbReference type="Proteomes" id="UP000077315"/>
    </source>
</evidence>
<dbReference type="FunCoup" id="A0A162T7D1">
    <property type="interactions" value="55"/>
</dbReference>
<dbReference type="PANTHER" id="PTHR13520">
    <property type="entry name" value="RAD50-INTERACTING PROTEIN 1 RINT-1"/>
    <property type="match status" value="1"/>
</dbReference>
<organism evidence="2 3">
    <name type="scientific">Phycomyces blakesleeanus (strain ATCC 8743b / DSM 1359 / FGSC 10004 / NBRC 33097 / NRRL 1555)</name>
    <dbReference type="NCBI Taxonomy" id="763407"/>
    <lineage>
        <taxon>Eukaryota</taxon>
        <taxon>Fungi</taxon>
        <taxon>Fungi incertae sedis</taxon>
        <taxon>Mucoromycota</taxon>
        <taxon>Mucoromycotina</taxon>
        <taxon>Mucoromycetes</taxon>
        <taxon>Mucorales</taxon>
        <taxon>Phycomycetaceae</taxon>
        <taxon>Phycomyces</taxon>
    </lineage>
</organism>
<proteinExistence type="predicted"/>
<dbReference type="InParanoid" id="A0A162T7D1"/>